<dbReference type="EMBL" id="DWYY01000089">
    <property type="protein sequence ID" value="HJA93095.1"/>
    <property type="molecule type" value="Genomic_DNA"/>
</dbReference>
<dbReference type="InterPro" id="IPR011042">
    <property type="entry name" value="6-blade_b-propeller_TolB-like"/>
</dbReference>
<organism evidence="1 2">
    <name type="scientific">Candidatus Eisenbergiella merdipullorum</name>
    <dbReference type="NCBI Taxonomy" id="2838553"/>
    <lineage>
        <taxon>Bacteria</taxon>
        <taxon>Bacillati</taxon>
        <taxon>Bacillota</taxon>
        <taxon>Clostridia</taxon>
        <taxon>Lachnospirales</taxon>
        <taxon>Lachnospiraceae</taxon>
        <taxon>Eisenbergiella</taxon>
    </lineage>
</organism>
<dbReference type="Gene3D" id="2.120.10.30">
    <property type="entry name" value="TolB, C-terminal domain"/>
    <property type="match status" value="1"/>
</dbReference>
<protein>
    <recommendedName>
        <fullName evidence="3">6-bladed beta-propeller</fullName>
    </recommendedName>
</protein>
<dbReference type="Proteomes" id="UP000886858">
    <property type="component" value="Unassembled WGS sequence"/>
</dbReference>
<proteinExistence type="predicted"/>
<name>A0A9D2I541_9FIRM</name>
<sequence length="331" mass="37942">MKSKKRSLFSLFCILALLAAAGIWFFSSRNPRYIRASDPVSGSRMQPGSDINPYPSLSVPSCITKIREDYFIVDTYHDQILFGDSLKRPIEEWRVVTDQISRGHTIAGDGTVYLADDTENNRILVFEKKDGIFLLTQEFTEIGTRPHYVVYDEETKRFYAYSSMTGELYVFLRLSDSSQMVLEDIRSIPKLNGIYVRSFTIMDQEIYFVSGNSSIIRARLSDLSILEEYPVTAEIAGMIQLEKIQDYYYITVSTDVTGNQDHATILRTHDLHSLADGEYEDIYSYFVGGGTPYYLGSFDGHYYLTEHRIPGCSIWQFDVVKNEITNVTLLY</sequence>
<dbReference type="AlphaFoldDB" id="A0A9D2I541"/>
<accession>A0A9D2I541</accession>
<evidence type="ECO:0008006" key="3">
    <source>
        <dbReference type="Google" id="ProtNLM"/>
    </source>
</evidence>
<evidence type="ECO:0000313" key="2">
    <source>
        <dbReference type="Proteomes" id="UP000886858"/>
    </source>
</evidence>
<gene>
    <name evidence="1" type="ORF">H9717_08300</name>
</gene>
<reference evidence="1" key="1">
    <citation type="journal article" date="2021" name="PeerJ">
        <title>Extensive microbial diversity within the chicken gut microbiome revealed by metagenomics and culture.</title>
        <authorList>
            <person name="Gilroy R."/>
            <person name="Ravi A."/>
            <person name="Getino M."/>
            <person name="Pursley I."/>
            <person name="Horton D.L."/>
            <person name="Alikhan N.F."/>
            <person name="Baker D."/>
            <person name="Gharbi K."/>
            <person name="Hall N."/>
            <person name="Watson M."/>
            <person name="Adriaenssens E.M."/>
            <person name="Foster-Nyarko E."/>
            <person name="Jarju S."/>
            <person name="Secka A."/>
            <person name="Antonio M."/>
            <person name="Oren A."/>
            <person name="Chaudhuri R.R."/>
            <person name="La Ragione R."/>
            <person name="Hildebrand F."/>
            <person name="Pallen M.J."/>
        </authorList>
    </citation>
    <scope>NUCLEOTIDE SEQUENCE</scope>
    <source>
        <strain evidence="1">CHK179-7159</strain>
    </source>
</reference>
<evidence type="ECO:0000313" key="1">
    <source>
        <dbReference type="EMBL" id="HJA93095.1"/>
    </source>
</evidence>
<dbReference type="SUPFAM" id="SSF63825">
    <property type="entry name" value="YWTD domain"/>
    <property type="match status" value="1"/>
</dbReference>
<comment type="caution">
    <text evidence="1">The sequence shown here is derived from an EMBL/GenBank/DDBJ whole genome shotgun (WGS) entry which is preliminary data.</text>
</comment>
<reference evidence="1" key="2">
    <citation type="submission" date="2021-04" db="EMBL/GenBank/DDBJ databases">
        <authorList>
            <person name="Gilroy R."/>
        </authorList>
    </citation>
    <scope>NUCLEOTIDE SEQUENCE</scope>
    <source>
        <strain evidence="1">CHK179-7159</strain>
    </source>
</reference>